<evidence type="ECO:0000256" key="3">
    <source>
        <dbReference type="ARBA" id="ARBA00022452"/>
    </source>
</evidence>
<dbReference type="InterPro" id="IPR036942">
    <property type="entry name" value="Beta-barrel_TonB_sf"/>
</dbReference>
<feature type="chain" id="PRO_5019007389" evidence="10">
    <location>
        <begin position="36"/>
        <end position="1065"/>
    </location>
</feature>
<evidence type="ECO:0000256" key="2">
    <source>
        <dbReference type="ARBA" id="ARBA00022448"/>
    </source>
</evidence>
<dbReference type="InterPro" id="IPR012910">
    <property type="entry name" value="Plug_dom"/>
</dbReference>
<keyword evidence="10" id="KW-0732">Signal</keyword>
<dbReference type="Proteomes" id="UP000284548">
    <property type="component" value="Unassembled WGS sequence"/>
</dbReference>
<keyword evidence="3 8" id="KW-1134">Transmembrane beta strand</keyword>
<keyword evidence="5 9" id="KW-0798">TonB box</keyword>
<dbReference type="SUPFAM" id="SSF49464">
    <property type="entry name" value="Carboxypeptidase regulatory domain-like"/>
    <property type="match status" value="1"/>
</dbReference>
<dbReference type="InterPro" id="IPR000531">
    <property type="entry name" value="Beta-barrel_TonB"/>
</dbReference>
<evidence type="ECO:0000259" key="11">
    <source>
        <dbReference type="Pfam" id="PF00593"/>
    </source>
</evidence>
<dbReference type="InterPro" id="IPR023996">
    <property type="entry name" value="TonB-dep_OMP_SusC/RagA"/>
</dbReference>
<dbReference type="Gene3D" id="2.60.40.1120">
    <property type="entry name" value="Carboxypeptidase-like, regulatory domain"/>
    <property type="match status" value="1"/>
</dbReference>
<comment type="caution">
    <text evidence="13">The sequence shown here is derived from an EMBL/GenBank/DDBJ whole genome shotgun (WGS) entry which is preliminary data.</text>
</comment>
<dbReference type="RefSeq" id="WP_118255676.1">
    <property type="nucleotide sequence ID" value="NZ_QRKB01000051.1"/>
</dbReference>
<dbReference type="NCBIfam" id="TIGR04057">
    <property type="entry name" value="SusC_RagA_signa"/>
    <property type="match status" value="1"/>
</dbReference>
<feature type="domain" description="TonB-dependent receptor-like beta-barrel" evidence="11">
    <location>
        <begin position="461"/>
        <end position="1030"/>
    </location>
</feature>
<dbReference type="InterPro" id="IPR023997">
    <property type="entry name" value="TonB-dep_OMP_SusC/RagA_CS"/>
</dbReference>
<evidence type="ECO:0000259" key="12">
    <source>
        <dbReference type="Pfam" id="PF07715"/>
    </source>
</evidence>
<dbReference type="Pfam" id="PF13715">
    <property type="entry name" value="CarbopepD_reg_2"/>
    <property type="match status" value="1"/>
</dbReference>
<name>A0A414XSJ7_9BACT</name>
<dbReference type="NCBIfam" id="TIGR04056">
    <property type="entry name" value="OMP_RagA_SusC"/>
    <property type="match status" value="1"/>
</dbReference>
<dbReference type="InterPro" id="IPR008969">
    <property type="entry name" value="CarboxyPept-like_regulatory"/>
</dbReference>
<dbReference type="Gene3D" id="2.40.170.20">
    <property type="entry name" value="TonB-dependent receptor, beta-barrel domain"/>
    <property type="match status" value="1"/>
</dbReference>
<dbReference type="SUPFAM" id="SSF56935">
    <property type="entry name" value="Porins"/>
    <property type="match status" value="1"/>
</dbReference>
<dbReference type="PROSITE" id="PS00018">
    <property type="entry name" value="EF_HAND_1"/>
    <property type="match status" value="1"/>
</dbReference>
<accession>A0A414XSJ7</accession>
<evidence type="ECO:0000256" key="6">
    <source>
        <dbReference type="ARBA" id="ARBA00023136"/>
    </source>
</evidence>
<dbReference type="InterPro" id="IPR037066">
    <property type="entry name" value="Plug_dom_sf"/>
</dbReference>
<protein>
    <submittedName>
        <fullName evidence="13">TonB-dependent receptor</fullName>
    </submittedName>
</protein>
<dbReference type="GO" id="GO:0009279">
    <property type="term" value="C:cell outer membrane"/>
    <property type="evidence" value="ECO:0007669"/>
    <property type="project" value="UniProtKB-SubCell"/>
</dbReference>
<dbReference type="Pfam" id="PF07715">
    <property type="entry name" value="Plug"/>
    <property type="match status" value="1"/>
</dbReference>
<dbReference type="EMBL" id="QRKB01000051">
    <property type="protein sequence ID" value="RHH76877.1"/>
    <property type="molecule type" value="Genomic_DNA"/>
</dbReference>
<evidence type="ECO:0000313" key="13">
    <source>
        <dbReference type="EMBL" id="RHH76877.1"/>
    </source>
</evidence>
<gene>
    <name evidence="13" type="ORF">DW192_14165</name>
</gene>
<proteinExistence type="inferred from homology"/>
<keyword evidence="6 8" id="KW-0472">Membrane</keyword>
<sequence length="1065" mass="118652">MNNKLFMKSSAVPATLFCTALMLAPLCGGAGSAKATTAIAQQTGIVKGTVVDANGEAVIGASVIIEGQKVTQGTVTDFDGNFSLNVKPGAKLKISYIGFVSQTVVAKNGMQVVLKEEATSLKAVEVVAYGVQKKVTVTGALSSVKSEDLVRTPVGNVNNVLGGQLSGVTTVQYSGEPGSDAASVFVRGKASFNGADPLVQVDGVERSMSDVDPEEIESITVLKDASATAVFGVRGANGVILITTKRGQEGKTKISGSTSWGILTPTKMVEQANSYEYATFHNMMRQNSHGKNGDPLSPQFSDVVIQKFKDGSDPVRFPSTLWAEYIMKDATMQSKHNLNISGGTKTARYFINVGYYTQGGLFKEFGQDYDFGYQYNSFNYRANLDLDVTKTTTISFNLAGKVDNANKPYSGQGSSGLINEAYQATPFSSPGIINGRYIATETQYEDCGTDQLPFVGGSGITYFGNNDVNGGFMKTTNNKLQFDLQLKQKLDVITKGLSFKMKASYNGAYAINKNAYAKKATYTPVLQDDGTYKYKKYGNEEQLKYEEKTGRSRYWYFEAGLNYNRSFGLNNVGAILLYNQDSSYYPSTYTNVPHRQVGLVGRVTYDWNNRYMAEFNVGYNGSENFAPGKRYGTFPAMSVGWVVSDEPFFKPLTKAVSFLKLRASYGLVGNANLNGNRFMYTADPFAINNGNVSTRDGYGYIFGVNNTTVWKGAYEMARHNADITWEHAYKQDYGIDINFLKDKLRGNFDYYYEHRTDIMMIDNNVPTIIGYKMPYTNDGEVNSWGWEASLKWQDKIGKNFRYWAGVNLSYNQNELINNGEALQPEAYQMAKGHRLGARKMYQFWRYYDEQTPALYEKTFGEKFPTQLVENIQPGDAVYVDLNHDGKIDQNDMTRDLGYTDDPEYMIGLNLGFSYKGWSVNTQWTGAWNVSRMLDGVFRSPFYNKTSHEMGGLLKYVVENSWTADNPSQSAKYPRTSLDSWDNNYATSTLYEKDAKYLRLKTLQISYDFNAPFMKRMGMNQLQLAFSGYNLLTFTPYIWGDPEARATTAPSYPLQRTYMLSLKVGF</sequence>
<dbReference type="Pfam" id="PF00593">
    <property type="entry name" value="TonB_dep_Rec_b-barrel"/>
    <property type="match status" value="1"/>
</dbReference>
<evidence type="ECO:0000256" key="1">
    <source>
        <dbReference type="ARBA" id="ARBA00004571"/>
    </source>
</evidence>
<reference evidence="13 14" key="1">
    <citation type="submission" date="2018-08" db="EMBL/GenBank/DDBJ databases">
        <title>A genome reference for cultivated species of the human gut microbiota.</title>
        <authorList>
            <person name="Zou Y."/>
            <person name="Xue W."/>
            <person name="Luo G."/>
        </authorList>
    </citation>
    <scope>NUCLEOTIDE SEQUENCE [LARGE SCALE GENOMIC DNA]</scope>
    <source>
        <strain evidence="13 14">AM16-54</strain>
    </source>
</reference>
<evidence type="ECO:0000256" key="8">
    <source>
        <dbReference type="PROSITE-ProRule" id="PRU01360"/>
    </source>
</evidence>
<feature type="domain" description="TonB-dependent receptor plug" evidence="12">
    <location>
        <begin position="134"/>
        <end position="239"/>
    </location>
</feature>
<keyword evidence="4 8" id="KW-0812">Transmembrane</keyword>
<feature type="signal peptide" evidence="10">
    <location>
        <begin position="1"/>
        <end position="35"/>
    </location>
</feature>
<comment type="subcellular location">
    <subcellularLocation>
        <location evidence="1 8">Cell outer membrane</location>
        <topology evidence="1 8">Multi-pass membrane protein</topology>
    </subcellularLocation>
</comment>
<dbReference type="InterPro" id="IPR039426">
    <property type="entry name" value="TonB-dep_rcpt-like"/>
</dbReference>
<keyword evidence="2 8" id="KW-0813">Transport</keyword>
<evidence type="ECO:0000256" key="5">
    <source>
        <dbReference type="ARBA" id="ARBA00023077"/>
    </source>
</evidence>
<dbReference type="InterPro" id="IPR018247">
    <property type="entry name" value="EF_Hand_1_Ca_BS"/>
</dbReference>
<organism evidence="13 14">
    <name type="scientific">Segatella copri</name>
    <dbReference type="NCBI Taxonomy" id="165179"/>
    <lineage>
        <taxon>Bacteria</taxon>
        <taxon>Pseudomonadati</taxon>
        <taxon>Bacteroidota</taxon>
        <taxon>Bacteroidia</taxon>
        <taxon>Bacteroidales</taxon>
        <taxon>Prevotellaceae</taxon>
        <taxon>Segatella</taxon>
    </lineage>
</organism>
<evidence type="ECO:0000256" key="7">
    <source>
        <dbReference type="ARBA" id="ARBA00023237"/>
    </source>
</evidence>
<dbReference type="PROSITE" id="PS52016">
    <property type="entry name" value="TONB_DEPENDENT_REC_3"/>
    <property type="match status" value="1"/>
</dbReference>
<keyword evidence="13" id="KW-0675">Receptor</keyword>
<dbReference type="Gene3D" id="2.170.130.10">
    <property type="entry name" value="TonB-dependent receptor, plug domain"/>
    <property type="match status" value="1"/>
</dbReference>
<dbReference type="AlphaFoldDB" id="A0A414XSJ7"/>
<dbReference type="FunFam" id="2.170.130.10:FF:000003">
    <property type="entry name" value="SusC/RagA family TonB-linked outer membrane protein"/>
    <property type="match status" value="1"/>
</dbReference>
<evidence type="ECO:0000256" key="9">
    <source>
        <dbReference type="RuleBase" id="RU003357"/>
    </source>
</evidence>
<evidence type="ECO:0000313" key="14">
    <source>
        <dbReference type="Proteomes" id="UP000284548"/>
    </source>
</evidence>
<evidence type="ECO:0000256" key="4">
    <source>
        <dbReference type="ARBA" id="ARBA00022692"/>
    </source>
</evidence>
<keyword evidence="7 8" id="KW-0998">Cell outer membrane</keyword>
<evidence type="ECO:0000256" key="10">
    <source>
        <dbReference type="SAM" id="SignalP"/>
    </source>
</evidence>
<comment type="similarity">
    <text evidence="8 9">Belongs to the TonB-dependent receptor family.</text>
</comment>